<dbReference type="GO" id="GO:0022857">
    <property type="term" value="F:transmembrane transporter activity"/>
    <property type="evidence" value="ECO:0007669"/>
    <property type="project" value="InterPro"/>
</dbReference>
<organism evidence="6 7">
    <name type="scientific">Reyranella soli</name>
    <dbReference type="NCBI Taxonomy" id="1230389"/>
    <lineage>
        <taxon>Bacteria</taxon>
        <taxon>Pseudomonadati</taxon>
        <taxon>Pseudomonadota</taxon>
        <taxon>Alphaproteobacteria</taxon>
        <taxon>Hyphomicrobiales</taxon>
        <taxon>Reyranellaceae</taxon>
        <taxon>Reyranella</taxon>
    </lineage>
</organism>
<evidence type="ECO:0000256" key="2">
    <source>
        <dbReference type="ARBA" id="ARBA00022448"/>
    </source>
</evidence>
<comment type="caution">
    <text evidence="6">The sequence shown here is derived from an EMBL/GenBank/DDBJ whole genome shotgun (WGS) entry which is preliminary data.</text>
</comment>
<dbReference type="InterPro" id="IPR027417">
    <property type="entry name" value="P-loop_NTPase"/>
</dbReference>
<keyword evidence="7" id="KW-1185">Reference proteome</keyword>
<dbReference type="GO" id="GO:0016887">
    <property type="term" value="F:ATP hydrolysis activity"/>
    <property type="evidence" value="ECO:0007669"/>
    <property type="project" value="InterPro"/>
</dbReference>
<dbReference type="InterPro" id="IPR017871">
    <property type="entry name" value="ABC_transporter-like_CS"/>
</dbReference>
<dbReference type="GO" id="GO:0005524">
    <property type="term" value="F:ATP binding"/>
    <property type="evidence" value="ECO:0007669"/>
    <property type="project" value="UniProtKB-KW"/>
</dbReference>
<evidence type="ECO:0000313" key="7">
    <source>
        <dbReference type="Proteomes" id="UP000321058"/>
    </source>
</evidence>
<dbReference type="PROSITE" id="PS00211">
    <property type="entry name" value="ABC_TRANSPORTER_1"/>
    <property type="match status" value="1"/>
</dbReference>
<dbReference type="RefSeq" id="WP_170303138.1">
    <property type="nucleotide sequence ID" value="NZ_BKAJ01000058.1"/>
</dbReference>
<keyword evidence="2" id="KW-0813">Transport</keyword>
<dbReference type="InterPro" id="IPR013611">
    <property type="entry name" value="Transp-assoc_OB_typ2"/>
</dbReference>
<gene>
    <name evidence="6" type="primary">potA</name>
    <name evidence="6" type="ORF">RSO01_34000</name>
</gene>
<dbReference type="PANTHER" id="PTHR42781">
    <property type="entry name" value="SPERMIDINE/PUTRESCINE IMPORT ATP-BINDING PROTEIN POTA"/>
    <property type="match status" value="1"/>
</dbReference>
<evidence type="ECO:0000256" key="3">
    <source>
        <dbReference type="ARBA" id="ARBA00022741"/>
    </source>
</evidence>
<name>A0A512NBB8_9HYPH</name>
<protein>
    <submittedName>
        <fullName evidence="6">Spermidine/putrescine import ATP-binding protein PotA</fullName>
    </submittedName>
</protein>
<dbReference type="PANTHER" id="PTHR42781:SF4">
    <property type="entry name" value="SPERMIDINE_PUTRESCINE IMPORT ATP-BINDING PROTEIN POTA"/>
    <property type="match status" value="1"/>
</dbReference>
<dbReference type="EMBL" id="BKAJ01000058">
    <property type="protein sequence ID" value="GEP56234.1"/>
    <property type="molecule type" value="Genomic_DNA"/>
</dbReference>
<keyword evidence="4 6" id="KW-0067">ATP-binding</keyword>
<dbReference type="Pfam" id="PF08402">
    <property type="entry name" value="TOBE_2"/>
    <property type="match status" value="1"/>
</dbReference>
<dbReference type="Pfam" id="PF00005">
    <property type="entry name" value="ABC_tran"/>
    <property type="match status" value="1"/>
</dbReference>
<dbReference type="GO" id="GO:0043190">
    <property type="term" value="C:ATP-binding cassette (ABC) transporter complex"/>
    <property type="evidence" value="ECO:0007669"/>
    <property type="project" value="InterPro"/>
</dbReference>
<feature type="domain" description="ABC transporter" evidence="5">
    <location>
        <begin position="18"/>
        <end position="248"/>
    </location>
</feature>
<reference evidence="6 7" key="1">
    <citation type="submission" date="2019-07" db="EMBL/GenBank/DDBJ databases">
        <title>Whole genome shotgun sequence of Reyranella soli NBRC 108950.</title>
        <authorList>
            <person name="Hosoyama A."/>
            <person name="Uohara A."/>
            <person name="Ohji S."/>
            <person name="Ichikawa N."/>
        </authorList>
    </citation>
    <scope>NUCLEOTIDE SEQUENCE [LARGE SCALE GENOMIC DNA]</scope>
    <source>
        <strain evidence="6 7">NBRC 108950</strain>
    </source>
</reference>
<dbReference type="SUPFAM" id="SSF52540">
    <property type="entry name" value="P-loop containing nucleoside triphosphate hydrolases"/>
    <property type="match status" value="1"/>
</dbReference>
<evidence type="ECO:0000256" key="4">
    <source>
        <dbReference type="ARBA" id="ARBA00022840"/>
    </source>
</evidence>
<evidence type="ECO:0000313" key="6">
    <source>
        <dbReference type="EMBL" id="GEP56234.1"/>
    </source>
</evidence>
<dbReference type="InterPro" id="IPR003439">
    <property type="entry name" value="ABC_transporter-like_ATP-bd"/>
</dbReference>
<dbReference type="PROSITE" id="PS50893">
    <property type="entry name" value="ABC_TRANSPORTER_2"/>
    <property type="match status" value="1"/>
</dbReference>
<dbReference type="SMART" id="SM00382">
    <property type="entry name" value="AAA"/>
    <property type="match status" value="1"/>
</dbReference>
<accession>A0A512NBB8</accession>
<dbReference type="Gene3D" id="2.40.50.100">
    <property type="match status" value="1"/>
</dbReference>
<dbReference type="InterPro" id="IPR003593">
    <property type="entry name" value="AAA+_ATPase"/>
</dbReference>
<evidence type="ECO:0000259" key="5">
    <source>
        <dbReference type="PROSITE" id="PS50893"/>
    </source>
</evidence>
<evidence type="ECO:0000256" key="1">
    <source>
        <dbReference type="ARBA" id="ARBA00005417"/>
    </source>
</evidence>
<dbReference type="SUPFAM" id="SSF50331">
    <property type="entry name" value="MOP-like"/>
    <property type="match status" value="1"/>
</dbReference>
<dbReference type="FunFam" id="3.40.50.300:FF:000425">
    <property type="entry name" value="Probable ABC transporter, ATP-binding subunit"/>
    <property type="match status" value="1"/>
</dbReference>
<dbReference type="GO" id="GO:0015697">
    <property type="term" value="P:quaternary ammonium group transport"/>
    <property type="evidence" value="ECO:0007669"/>
    <property type="project" value="UniProtKB-ARBA"/>
</dbReference>
<dbReference type="InterPro" id="IPR050093">
    <property type="entry name" value="ABC_SmlMolc_Importer"/>
</dbReference>
<dbReference type="Proteomes" id="UP000321058">
    <property type="component" value="Unassembled WGS sequence"/>
</dbReference>
<dbReference type="Gene3D" id="3.40.50.300">
    <property type="entry name" value="P-loop containing nucleotide triphosphate hydrolases"/>
    <property type="match status" value="1"/>
</dbReference>
<keyword evidence="3" id="KW-0547">Nucleotide-binding</keyword>
<proteinExistence type="inferred from homology"/>
<dbReference type="InterPro" id="IPR008995">
    <property type="entry name" value="Mo/tungstate-bd_C_term_dom"/>
</dbReference>
<sequence length="373" mass="41104">MDSLATPLEVVARPQLDLELRGIRKRYGDFTAVDDVSLQVAKGQFVCLLGPSGCGKTTTLRCVAGLEEPDDGGILIGGKEVTKDPPWQRDIAMMFQDFALFPHMTVARQVGFGLEMLKKPKAEIARRVQEVLKAFEISPLADRKPGSLSGGQRQRVALARAMITEPRILLLDEPIGALDYSLRETVMLELKMLQQRTGISFIWVTHDQNEAFSLGDLVVVMNHAKIEQQGTAEEILQRPATAFVAGFVQGNNVFHGRITGTSPDALQVETSAGRFYLPRPVRCTPMLGDAVSFSVRAERITDSLSDRHANRLSARCTAVEYFGSVRRHIFERPDGQVLKYDQFGAYAARIAPGQTVQLGWLVEETVLHTGAVA</sequence>
<comment type="similarity">
    <text evidence="1">Belongs to the ABC transporter superfamily.</text>
</comment>
<dbReference type="AlphaFoldDB" id="A0A512NBB8"/>